<feature type="compositionally biased region" description="Basic and acidic residues" evidence="1">
    <location>
        <begin position="109"/>
        <end position="123"/>
    </location>
</feature>
<feature type="compositionally biased region" description="Basic and acidic residues" evidence="1">
    <location>
        <begin position="162"/>
        <end position="177"/>
    </location>
</feature>
<keyword evidence="2" id="KW-1133">Transmembrane helix</keyword>
<dbReference type="Proteomes" id="UP000507470">
    <property type="component" value="Unassembled WGS sequence"/>
</dbReference>
<keyword evidence="2" id="KW-0472">Membrane</keyword>
<feature type="transmembrane region" description="Helical" evidence="2">
    <location>
        <begin position="12"/>
        <end position="37"/>
    </location>
</feature>
<dbReference type="OrthoDB" id="6160761at2759"/>
<evidence type="ECO:0000256" key="1">
    <source>
        <dbReference type="SAM" id="MobiDB-lite"/>
    </source>
</evidence>
<evidence type="ECO:0000313" key="5">
    <source>
        <dbReference type="Proteomes" id="UP000507470"/>
    </source>
</evidence>
<accession>A0A6J8DE34</accession>
<reference evidence="4 5" key="1">
    <citation type="submission" date="2020-06" db="EMBL/GenBank/DDBJ databases">
        <authorList>
            <person name="Li R."/>
            <person name="Bekaert M."/>
        </authorList>
    </citation>
    <scope>NUCLEOTIDE SEQUENCE [LARGE SCALE GENOMIC DNA]</scope>
    <source>
        <strain evidence="5">wild</strain>
    </source>
</reference>
<feature type="transmembrane region" description="Helical" evidence="2">
    <location>
        <begin position="49"/>
        <end position="71"/>
    </location>
</feature>
<dbReference type="AlphaFoldDB" id="A0A6J8DE34"/>
<gene>
    <name evidence="4" type="ORF">MCOR_39533</name>
</gene>
<feature type="domain" description="Chitin synthase chs-1/2 N-terminal putative transporter" evidence="3">
    <location>
        <begin position="4"/>
        <end position="104"/>
    </location>
</feature>
<feature type="region of interest" description="Disordered" evidence="1">
    <location>
        <begin position="107"/>
        <end position="204"/>
    </location>
</feature>
<keyword evidence="2" id="KW-0812">Transmembrane</keyword>
<evidence type="ECO:0000259" key="3">
    <source>
        <dbReference type="Pfam" id="PF23000"/>
    </source>
</evidence>
<protein>
    <recommendedName>
        <fullName evidence="3">Chitin synthase chs-1/2 N-terminal putative transporter domain-containing protein</fullName>
    </recommendedName>
</protein>
<dbReference type="EMBL" id="CACVKT020007143">
    <property type="protein sequence ID" value="CAC5405891.1"/>
    <property type="molecule type" value="Genomic_DNA"/>
</dbReference>
<sequence length="204" mass="22740">MRNTNSTTVDESWIWALFLVIIAPYCLTFISTFFRIFFKSNKALNSKVLLVLILIETLHSVGISILGFIVLPALDPASASVVYLAASVGLPMIDFFDKVVNKLTGKSSETTKKQNDIKPDTETKNQQPTHGTDPETQNQKSTNGTETEIQNQKATNGIETDIQNKKSPNETENERQNQKSTNGTETESQIQKSENETNNQQNNN</sequence>
<evidence type="ECO:0000313" key="4">
    <source>
        <dbReference type="EMBL" id="CAC5405891.1"/>
    </source>
</evidence>
<dbReference type="Pfam" id="PF23000">
    <property type="entry name" value="ChitinSynthase_IV_N"/>
    <property type="match status" value="1"/>
</dbReference>
<feature type="compositionally biased region" description="Polar residues" evidence="1">
    <location>
        <begin position="124"/>
        <end position="158"/>
    </location>
</feature>
<name>A0A6J8DE34_MYTCO</name>
<keyword evidence="5" id="KW-1185">Reference proteome</keyword>
<dbReference type="InterPro" id="IPR055120">
    <property type="entry name" value="Chs-1/2_IV_N"/>
</dbReference>
<evidence type="ECO:0000256" key="2">
    <source>
        <dbReference type="SAM" id="Phobius"/>
    </source>
</evidence>
<feature type="compositionally biased region" description="Polar residues" evidence="1">
    <location>
        <begin position="178"/>
        <end position="192"/>
    </location>
</feature>
<proteinExistence type="predicted"/>
<organism evidence="4 5">
    <name type="scientific">Mytilus coruscus</name>
    <name type="common">Sea mussel</name>
    <dbReference type="NCBI Taxonomy" id="42192"/>
    <lineage>
        <taxon>Eukaryota</taxon>
        <taxon>Metazoa</taxon>
        <taxon>Spiralia</taxon>
        <taxon>Lophotrochozoa</taxon>
        <taxon>Mollusca</taxon>
        <taxon>Bivalvia</taxon>
        <taxon>Autobranchia</taxon>
        <taxon>Pteriomorphia</taxon>
        <taxon>Mytilida</taxon>
        <taxon>Mytiloidea</taxon>
        <taxon>Mytilidae</taxon>
        <taxon>Mytilinae</taxon>
        <taxon>Mytilus</taxon>
    </lineage>
</organism>